<evidence type="ECO:0000313" key="2">
    <source>
        <dbReference type="EMBL" id="MEA9355353.1"/>
    </source>
</evidence>
<organism evidence="2 3">
    <name type="scientific">Bacteriovorax antarcticus</name>
    <dbReference type="NCBI Taxonomy" id="3088717"/>
    <lineage>
        <taxon>Bacteria</taxon>
        <taxon>Pseudomonadati</taxon>
        <taxon>Bdellovibrionota</taxon>
        <taxon>Bacteriovoracia</taxon>
        <taxon>Bacteriovoracales</taxon>
        <taxon>Bacteriovoracaceae</taxon>
        <taxon>Bacteriovorax</taxon>
    </lineage>
</organism>
<feature type="chain" id="PRO_5045529932" evidence="1">
    <location>
        <begin position="20"/>
        <end position="151"/>
    </location>
</feature>
<comment type="caution">
    <text evidence="2">The sequence shown here is derived from an EMBL/GenBank/DDBJ whole genome shotgun (WGS) entry which is preliminary data.</text>
</comment>
<reference evidence="2 3" key="1">
    <citation type="submission" date="2023-11" db="EMBL/GenBank/DDBJ databases">
        <title>A Novel Polar Bacteriovorax (B. antarcticus) Isolated from the Biocrust in Antarctica.</title>
        <authorList>
            <person name="Mun W."/>
            <person name="Choi S.Y."/>
            <person name="Mitchell R.J."/>
        </authorList>
    </citation>
    <scope>NUCLEOTIDE SEQUENCE [LARGE SCALE GENOMIC DNA]</scope>
    <source>
        <strain evidence="2 3">PP10</strain>
    </source>
</reference>
<keyword evidence="1" id="KW-0732">Signal</keyword>
<sequence length="151" mass="16300">MNKLLLLVGVSFLSTEALAGAWRYGCIGSLPDGSVVNFNRATLAIVSTTQPARYAATADISKDIQVGDALDLNSGLQPEMDFKKANGDIIKLIETRSINISHHERNESCTGGSIRTLTDERTKKTYKFVIPGETTVSGILKCYDINISTCG</sequence>
<dbReference type="Proteomes" id="UP001302274">
    <property type="component" value="Unassembled WGS sequence"/>
</dbReference>
<keyword evidence="3" id="KW-1185">Reference proteome</keyword>
<dbReference type="RefSeq" id="WP_323574857.1">
    <property type="nucleotide sequence ID" value="NZ_JAYGJQ010000001.1"/>
</dbReference>
<dbReference type="EMBL" id="JAYGJQ010000001">
    <property type="protein sequence ID" value="MEA9355353.1"/>
    <property type="molecule type" value="Genomic_DNA"/>
</dbReference>
<feature type="signal peptide" evidence="1">
    <location>
        <begin position="1"/>
        <end position="19"/>
    </location>
</feature>
<accession>A0ABU5VQP0</accession>
<gene>
    <name evidence="2" type="ORF">SHI21_04035</name>
</gene>
<evidence type="ECO:0000313" key="3">
    <source>
        <dbReference type="Proteomes" id="UP001302274"/>
    </source>
</evidence>
<evidence type="ECO:0000256" key="1">
    <source>
        <dbReference type="SAM" id="SignalP"/>
    </source>
</evidence>
<protein>
    <submittedName>
        <fullName evidence="2">Uncharacterized protein</fullName>
    </submittedName>
</protein>
<proteinExistence type="predicted"/>
<name>A0ABU5VQP0_9BACT</name>